<accession>A0A8J1IVA6</accession>
<gene>
    <name evidence="4 5" type="primary">LOC116407741</name>
</gene>
<protein>
    <submittedName>
        <fullName evidence="4">Uncharacterized protein LOC116407741</fullName>
    </submittedName>
</protein>
<dbReference type="GeneID" id="116407741"/>
<dbReference type="Proteomes" id="UP000008143">
    <property type="component" value="Chromosome 9"/>
</dbReference>
<keyword evidence="2" id="KW-1133">Transmembrane helix</keyword>
<feature type="transmembrane region" description="Helical" evidence="2">
    <location>
        <begin position="190"/>
        <end position="208"/>
    </location>
</feature>
<keyword evidence="2" id="KW-0472">Membrane</keyword>
<dbReference type="AGR" id="Xenbase:XB-GENE-29093135"/>
<dbReference type="AlphaFoldDB" id="A0A8J1IVA6"/>
<evidence type="ECO:0000256" key="1">
    <source>
        <dbReference type="SAM" id="MobiDB-lite"/>
    </source>
</evidence>
<dbReference type="RefSeq" id="XP_031749528.1">
    <property type="nucleotide sequence ID" value="XM_031893668.1"/>
</dbReference>
<evidence type="ECO:0000256" key="2">
    <source>
        <dbReference type="SAM" id="Phobius"/>
    </source>
</evidence>
<evidence type="ECO:0000313" key="4">
    <source>
        <dbReference type="RefSeq" id="XP_031749528.1"/>
    </source>
</evidence>
<sequence length="297" mass="33421">MAAGRRVLVGIFSRESEESYKWLINILISFKEVDVRPVLISNSRCLTEDISKCDVAILYHSQNRGRINITDVTDSLYDEELKLLSKWLGKENVMVVVDDLTDINQQLKNRILQHQPSIGELANELFLFSVNEKSSEALMSDDFRENKMKEMENIIKEKRKKKAPVHSFVPIGNLMPENSRINITGFLKKHAILISGLTVIFLVVVIVISRNRYTEHLKPTAGYPTASNMSTPWHPETITSSLPLNNSLHPTNLTFYSVDTKSEPGNGTQESPTSTFQANNGTHSPGRVSTNGSDFET</sequence>
<evidence type="ECO:0000313" key="5">
    <source>
        <dbReference type="Xenbase" id="XB-GENE-29093135"/>
    </source>
</evidence>
<keyword evidence="3" id="KW-1185">Reference proteome</keyword>
<feature type="region of interest" description="Disordered" evidence="1">
    <location>
        <begin position="257"/>
        <end position="297"/>
    </location>
</feature>
<keyword evidence="2" id="KW-0812">Transmembrane</keyword>
<dbReference type="KEGG" id="xtr:116407741"/>
<organism evidence="3 4">
    <name type="scientific">Xenopus tropicalis</name>
    <name type="common">Western clawed frog</name>
    <name type="synonym">Silurana tropicalis</name>
    <dbReference type="NCBI Taxonomy" id="8364"/>
    <lineage>
        <taxon>Eukaryota</taxon>
        <taxon>Metazoa</taxon>
        <taxon>Chordata</taxon>
        <taxon>Craniata</taxon>
        <taxon>Vertebrata</taxon>
        <taxon>Euteleostomi</taxon>
        <taxon>Amphibia</taxon>
        <taxon>Batrachia</taxon>
        <taxon>Anura</taxon>
        <taxon>Pipoidea</taxon>
        <taxon>Pipidae</taxon>
        <taxon>Xenopodinae</taxon>
        <taxon>Xenopus</taxon>
        <taxon>Silurana</taxon>
    </lineage>
</organism>
<evidence type="ECO:0000313" key="3">
    <source>
        <dbReference type="Proteomes" id="UP000008143"/>
    </source>
</evidence>
<dbReference type="OrthoDB" id="9906453at2759"/>
<proteinExistence type="predicted"/>
<reference evidence="4" key="1">
    <citation type="submission" date="2025-08" db="UniProtKB">
        <authorList>
            <consortium name="RefSeq"/>
        </authorList>
    </citation>
    <scope>IDENTIFICATION</scope>
    <source>
        <strain evidence="4">Nigerian</strain>
        <tissue evidence="4">Liver and blood</tissue>
    </source>
</reference>
<dbReference type="Xenbase" id="XB-GENE-29093135">
    <property type="gene designation" value="LOC116407741"/>
</dbReference>
<name>A0A8J1IVA6_XENTR</name>